<reference evidence="2 3" key="1">
    <citation type="submission" date="2021-06" db="EMBL/GenBank/DDBJ databases">
        <title>Caerostris darwini draft genome.</title>
        <authorList>
            <person name="Kono N."/>
            <person name="Arakawa K."/>
        </authorList>
    </citation>
    <scope>NUCLEOTIDE SEQUENCE [LARGE SCALE GENOMIC DNA]</scope>
</reference>
<dbReference type="AlphaFoldDB" id="A0AAV4T4G8"/>
<protein>
    <submittedName>
        <fullName evidence="2">Uncharacterized protein</fullName>
    </submittedName>
</protein>
<organism evidence="2 3">
    <name type="scientific">Caerostris darwini</name>
    <dbReference type="NCBI Taxonomy" id="1538125"/>
    <lineage>
        <taxon>Eukaryota</taxon>
        <taxon>Metazoa</taxon>
        <taxon>Ecdysozoa</taxon>
        <taxon>Arthropoda</taxon>
        <taxon>Chelicerata</taxon>
        <taxon>Arachnida</taxon>
        <taxon>Araneae</taxon>
        <taxon>Araneomorphae</taxon>
        <taxon>Entelegynae</taxon>
        <taxon>Araneoidea</taxon>
        <taxon>Araneidae</taxon>
        <taxon>Caerostris</taxon>
    </lineage>
</organism>
<proteinExistence type="predicted"/>
<dbReference type="Proteomes" id="UP001054837">
    <property type="component" value="Unassembled WGS sequence"/>
</dbReference>
<feature type="compositionally biased region" description="Basic and acidic residues" evidence="1">
    <location>
        <begin position="67"/>
        <end position="87"/>
    </location>
</feature>
<feature type="region of interest" description="Disordered" evidence="1">
    <location>
        <begin position="1"/>
        <end position="100"/>
    </location>
</feature>
<sequence length="100" mass="10861">MQSSSRDTAQMRVAQEDGETTFGPSALKPHKELKYNINPTKQTTKNGKSRAFLPNPATPANVTGNGRGDRDSPSGRHAAPPDRRMDHPSMSVHQTALLPI</sequence>
<name>A0AAV4T4G8_9ARAC</name>
<evidence type="ECO:0000313" key="2">
    <source>
        <dbReference type="EMBL" id="GIY41005.1"/>
    </source>
</evidence>
<evidence type="ECO:0000256" key="1">
    <source>
        <dbReference type="SAM" id="MobiDB-lite"/>
    </source>
</evidence>
<keyword evidence="3" id="KW-1185">Reference proteome</keyword>
<accession>A0AAV4T4G8</accession>
<gene>
    <name evidence="2" type="ORF">CDAR_168621</name>
</gene>
<feature type="compositionally biased region" description="Polar residues" evidence="1">
    <location>
        <begin position="37"/>
        <end position="46"/>
    </location>
</feature>
<dbReference type="EMBL" id="BPLQ01009022">
    <property type="protein sequence ID" value="GIY41005.1"/>
    <property type="molecule type" value="Genomic_DNA"/>
</dbReference>
<comment type="caution">
    <text evidence="2">The sequence shown here is derived from an EMBL/GenBank/DDBJ whole genome shotgun (WGS) entry which is preliminary data.</text>
</comment>
<evidence type="ECO:0000313" key="3">
    <source>
        <dbReference type="Proteomes" id="UP001054837"/>
    </source>
</evidence>